<keyword evidence="2 7" id="KW-0479">Metal-binding</keyword>
<comment type="catalytic activity">
    <reaction evidence="7">
        <text>(2E)-4-hydroxy-3-methylbut-2-enyl diphosphate + oxidized [flavodoxin] + H2O + 2 H(+) = 2-C-methyl-D-erythritol 2,4-cyclic diphosphate + reduced [flavodoxin]</text>
        <dbReference type="Rhea" id="RHEA:43604"/>
        <dbReference type="Rhea" id="RHEA-COMP:10622"/>
        <dbReference type="Rhea" id="RHEA-COMP:10623"/>
        <dbReference type="ChEBI" id="CHEBI:15377"/>
        <dbReference type="ChEBI" id="CHEBI:15378"/>
        <dbReference type="ChEBI" id="CHEBI:57618"/>
        <dbReference type="ChEBI" id="CHEBI:58210"/>
        <dbReference type="ChEBI" id="CHEBI:58483"/>
        <dbReference type="ChEBI" id="CHEBI:128753"/>
        <dbReference type="EC" id="1.17.7.3"/>
    </reaction>
</comment>
<dbReference type="PANTHER" id="PTHR30454:SF0">
    <property type="entry name" value="4-HYDROXY-3-METHYLBUT-2-EN-1-YL DIPHOSPHATE SYNTHASE (FERREDOXIN), CHLOROPLASTIC"/>
    <property type="match status" value="1"/>
</dbReference>
<evidence type="ECO:0000313" key="10">
    <source>
        <dbReference type="EMBL" id="BDC91115.1"/>
    </source>
</evidence>
<evidence type="ECO:0000256" key="5">
    <source>
        <dbReference type="ARBA" id="ARBA00023014"/>
    </source>
</evidence>
<keyword evidence="6 7" id="KW-0414">Isoprene biosynthesis</keyword>
<comment type="cofactor">
    <cofactor evidence="7">
        <name>[4Fe-4S] cluster</name>
        <dbReference type="ChEBI" id="CHEBI:49883"/>
    </cofactor>
    <text evidence="7">Binds 1 [4Fe-4S] cluster.</text>
</comment>
<feature type="binding site" evidence="7">
    <location>
        <position position="344"/>
    </location>
    <ligand>
        <name>[4Fe-4S] cluster</name>
        <dbReference type="ChEBI" id="CHEBI:49883"/>
    </ligand>
</feature>
<dbReference type="GO" id="GO:0046429">
    <property type="term" value="F:4-hydroxy-3-methylbut-2-en-1-yl diphosphate synthase activity (ferredoxin)"/>
    <property type="evidence" value="ECO:0007669"/>
    <property type="project" value="UniProtKB-UniRule"/>
</dbReference>
<keyword evidence="1 7" id="KW-0004">4Fe-4S</keyword>
<dbReference type="Pfam" id="PF26540">
    <property type="entry name" value="GcpE_C"/>
    <property type="match status" value="1"/>
</dbReference>
<accession>A0AAU9D207</accession>
<keyword evidence="3 7" id="KW-0560">Oxidoreductase</keyword>
<dbReference type="InterPro" id="IPR011005">
    <property type="entry name" value="Dihydropteroate_synth-like_sf"/>
</dbReference>
<evidence type="ECO:0000256" key="2">
    <source>
        <dbReference type="ARBA" id="ARBA00022723"/>
    </source>
</evidence>
<feature type="domain" description="IspG C-terminal" evidence="9">
    <location>
        <begin position="298"/>
        <end position="385"/>
    </location>
</feature>
<gene>
    <name evidence="7 10" type="primary">ispG</name>
    <name evidence="10" type="ORF">ATTO_09870</name>
</gene>
<evidence type="ECO:0000256" key="1">
    <source>
        <dbReference type="ARBA" id="ARBA00022485"/>
    </source>
</evidence>
<dbReference type="GO" id="GO:0005506">
    <property type="term" value="F:iron ion binding"/>
    <property type="evidence" value="ECO:0007669"/>
    <property type="project" value="InterPro"/>
</dbReference>
<evidence type="ECO:0000259" key="8">
    <source>
        <dbReference type="Pfam" id="PF04551"/>
    </source>
</evidence>
<dbReference type="Pfam" id="PF04551">
    <property type="entry name" value="GcpE"/>
    <property type="match status" value="1"/>
</dbReference>
<protein>
    <recommendedName>
        <fullName evidence="7">4-hydroxy-3-methylbut-2-en-1-yl diphosphate synthase (flavodoxin)</fullName>
        <ecNumber evidence="7">1.17.7.3</ecNumber>
    </recommendedName>
    <alternativeName>
        <fullName evidence="7">1-hydroxy-2-methyl-2-(E)-butenyl 4-diphosphate synthase</fullName>
    </alternativeName>
</protein>
<dbReference type="PIRSF" id="PIRSF004640">
    <property type="entry name" value="IspG"/>
    <property type="match status" value="1"/>
</dbReference>
<dbReference type="GO" id="GO:0016114">
    <property type="term" value="P:terpenoid biosynthetic process"/>
    <property type="evidence" value="ECO:0007669"/>
    <property type="project" value="InterPro"/>
</dbReference>
<dbReference type="EMBL" id="AP025285">
    <property type="protein sequence ID" value="BDC91115.1"/>
    <property type="molecule type" value="Genomic_DNA"/>
</dbReference>
<evidence type="ECO:0000256" key="7">
    <source>
        <dbReference type="HAMAP-Rule" id="MF_00159"/>
    </source>
</evidence>
<dbReference type="HAMAP" id="MF_00159">
    <property type="entry name" value="IspG"/>
    <property type="match status" value="1"/>
</dbReference>
<dbReference type="InterPro" id="IPR045854">
    <property type="entry name" value="NO2/SO3_Rdtase_4Fe4S_sf"/>
</dbReference>
<comment type="similarity">
    <text evidence="7">Belongs to the IspG family.</text>
</comment>
<dbReference type="RefSeq" id="WP_265591230.1">
    <property type="nucleotide sequence ID" value="NZ_AP025285.1"/>
</dbReference>
<dbReference type="InterPro" id="IPR004588">
    <property type="entry name" value="IspG_bac-typ"/>
</dbReference>
<dbReference type="EC" id="1.17.7.3" evidence="7"/>
<feature type="binding site" evidence="7">
    <location>
        <position position="337"/>
    </location>
    <ligand>
        <name>[4Fe-4S] cluster</name>
        <dbReference type="ChEBI" id="CHEBI:49883"/>
    </ligand>
</feature>
<dbReference type="InterPro" id="IPR058579">
    <property type="entry name" value="IspG_C"/>
</dbReference>
<evidence type="ECO:0000256" key="6">
    <source>
        <dbReference type="ARBA" id="ARBA00023229"/>
    </source>
</evidence>
<dbReference type="KEGG" id="lcal:ATTO_09870"/>
<proteinExistence type="inferred from homology"/>
<dbReference type="NCBIfam" id="TIGR00612">
    <property type="entry name" value="ispG_gcpE"/>
    <property type="match status" value="1"/>
</dbReference>
<dbReference type="InterPro" id="IPR036849">
    <property type="entry name" value="Enolase-like_C_sf"/>
</dbReference>
<comment type="function">
    <text evidence="7">Converts 2C-methyl-D-erythritol 2,4-cyclodiphosphate (ME-2,4cPP) into 1-hydroxy-2-methyl-2-(E)-butenyl 4-diphosphate.</text>
</comment>
<dbReference type="PANTHER" id="PTHR30454">
    <property type="entry name" value="4-HYDROXY-3-METHYLBUT-2-EN-1-YL DIPHOSPHATE SYNTHASE"/>
    <property type="match status" value="1"/>
</dbReference>
<feature type="binding site" evidence="7">
    <location>
        <position position="302"/>
    </location>
    <ligand>
        <name>[4Fe-4S] cluster</name>
        <dbReference type="ChEBI" id="CHEBI:49883"/>
    </ligand>
</feature>
<reference evidence="10" key="1">
    <citation type="submission" date="2021-11" db="EMBL/GenBank/DDBJ databases">
        <title>Complete genome sequence of Atopobiaceae bacterium TOC12.</title>
        <authorList>
            <person name="Morinaga K."/>
            <person name="Kusada H."/>
            <person name="Tamaki H."/>
        </authorList>
    </citation>
    <scope>NUCLEOTIDE SEQUENCE</scope>
    <source>
        <strain evidence="10">TOC12</strain>
    </source>
</reference>
<dbReference type="GO" id="GO:0141197">
    <property type="term" value="F:4-hydroxy-3-methylbut-2-enyl-diphosphate synthase activity (flavodoxin)"/>
    <property type="evidence" value="ECO:0007669"/>
    <property type="project" value="UniProtKB-EC"/>
</dbReference>
<dbReference type="InterPro" id="IPR016425">
    <property type="entry name" value="IspG_bac"/>
</dbReference>
<sequence>MEDLRPTPAQAAIIAHPALAEKSSPQPPASHSAAEAPFCRDLTRPVFVGGVQVGGGAPVAVQSMTNTKTQDPQATLAQIHALAEAGCEIVRVAVPTKDALDGFGEICTQSPLPVVADIHFDHRLAIEAIARGASAIRINPGNIGSWDKVDAVIDAAGNASVPIRIGVNAGSLDPAIDAREDLTQPQKLTQSAVSFVRHFEERGFTSIVLSAKTHSVPSTIKANRELARVLPHVPLHLGVTEAGTLQAGTIKNTSALSMLLAEGIGDTIRVSLTADPLEEIGVAWSILQVLGLRRRSPEIVSCPTCGRCQIDLIGLASEVEERLKSVKAPISVAVMGCVVNGPGEAKAADIGIAGGRGQGLLIAGGEVVGKVPEDRIVDALMEEIETRFSANDQS</sequence>
<evidence type="ECO:0000256" key="4">
    <source>
        <dbReference type="ARBA" id="ARBA00023004"/>
    </source>
</evidence>
<evidence type="ECO:0000313" key="11">
    <source>
        <dbReference type="Proteomes" id="UP001431186"/>
    </source>
</evidence>
<dbReference type="Gene3D" id="3.30.413.10">
    <property type="entry name" value="Sulfite Reductase Hemoprotein, domain 1"/>
    <property type="match status" value="1"/>
</dbReference>
<feature type="domain" description="IspG TIM-barrel" evidence="8">
    <location>
        <begin position="43"/>
        <end position="284"/>
    </location>
</feature>
<dbReference type="Proteomes" id="UP001431186">
    <property type="component" value="Chromosome"/>
</dbReference>
<dbReference type="SUPFAM" id="SSF51604">
    <property type="entry name" value="Enolase C-terminal domain-like"/>
    <property type="match status" value="1"/>
</dbReference>
<dbReference type="Gene3D" id="3.20.20.20">
    <property type="entry name" value="Dihydropteroate synthase-like"/>
    <property type="match status" value="1"/>
</dbReference>
<dbReference type="AlphaFoldDB" id="A0AAU9D207"/>
<dbReference type="InterPro" id="IPR058578">
    <property type="entry name" value="IspG_TIM"/>
</dbReference>
<dbReference type="SUPFAM" id="SSF56014">
    <property type="entry name" value="Nitrite and sulphite reductase 4Fe-4S domain-like"/>
    <property type="match status" value="1"/>
</dbReference>
<dbReference type="GO" id="GO:0051539">
    <property type="term" value="F:4 iron, 4 sulfur cluster binding"/>
    <property type="evidence" value="ECO:0007669"/>
    <property type="project" value="UniProtKB-UniRule"/>
</dbReference>
<dbReference type="NCBIfam" id="NF001540">
    <property type="entry name" value="PRK00366.1"/>
    <property type="match status" value="1"/>
</dbReference>
<keyword evidence="5 7" id="KW-0411">Iron-sulfur</keyword>
<name>A0AAU9D207_9ACTN</name>
<evidence type="ECO:0000256" key="3">
    <source>
        <dbReference type="ARBA" id="ARBA00023002"/>
    </source>
</evidence>
<comment type="pathway">
    <text evidence="7">Isoprenoid biosynthesis; isopentenyl diphosphate biosynthesis via DXP pathway; isopentenyl diphosphate from 1-deoxy-D-xylulose 5-phosphate: step 5/6.</text>
</comment>
<evidence type="ECO:0000259" key="9">
    <source>
        <dbReference type="Pfam" id="PF26540"/>
    </source>
</evidence>
<feature type="binding site" evidence="7">
    <location>
        <position position="305"/>
    </location>
    <ligand>
        <name>[4Fe-4S] cluster</name>
        <dbReference type="ChEBI" id="CHEBI:49883"/>
    </ligand>
</feature>
<organism evidence="10 11">
    <name type="scientific">Leptogranulimonas caecicola</name>
    <dbReference type="NCBI Taxonomy" id="2894156"/>
    <lineage>
        <taxon>Bacteria</taxon>
        <taxon>Bacillati</taxon>
        <taxon>Actinomycetota</taxon>
        <taxon>Coriobacteriia</taxon>
        <taxon>Coriobacteriales</taxon>
        <taxon>Kribbibacteriaceae</taxon>
        <taxon>Leptogranulimonas</taxon>
    </lineage>
</organism>
<keyword evidence="11" id="KW-1185">Reference proteome</keyword>
<dbReference type="GO" id="GO:0019288">
    <property type="term" value="P:isopentenyl diphosphate biosynthetic process, methylerythritol 4-phosphate pathway"/>
    <property type="evidence" value="ECO:0007669"/>
    <property type="project" value="UniProtKB-UniRule"/>
</dbReference>
<keyword evidence="4 7" id="KW-0408">Iron</keyword>